<protein>
    <submittedName>
        <fullName evidence="3">Glutaredoxin family protein</fullName>
    </submittedName>
</protein>
<dbReference type="EMBL" id="SPVF01000025">
    <property type="protein sequence ID" value="TFW29144.1"/>
    <property type="molecule type" value="Genomic_DNA"/>
</dbReference>
<dbReference type="PANTHER" id="PTHR34386">
    <property type="entry name" value="GLUTAREDOXIN"/>
    <property type="match status" value="1"/>
</dbReference>
<keyword evidence="4" id="KW-1185">Reference proteome</keyword>
<dbReference type="PANTHER" id="PTHR34386:SF1">
    <property type="entry name" value="GLUTAREDOXIN-LIKE PROTEIN NRDH"/>
    <property type="match status" value="1"/>
</dbReference>
<proteinExistence type="predicted"/>
<dbReference type="RefSeq" id="WP_135205526.1">
    <property type="nucleotide sequence ID" value="NZ_SPVF01000025.1"/>
</dbReference>
<dbReference type="Pfam" id="PF00462">
    <property type="entry name" value="Glutaredoxin"/>
    <property type="match status" value="1"/>
</dbReference>
<sequence length="204" mass="21619">MKGRFVVGVITLLAAASAGAQVYKWVDPKGVTHYSDQPPPAAEKKVEVRNMAAGGGGVALPYELAQASRSNPVTLYTTSQCNACDAARKALQERGVPYAEKTVNTPEDQAQLKEAGGSNALPFIVIGATKLSGFEPTALNQALSAARYPAERQLPKNFQFGAGVPASPKGPSKEQIEAAAAKIRMQNEANERNRPVPPKPAFQF</sequence>
<dbReference type="GO" id="GO:0045454">
    <property type="term" value="P:cell redox homeostasis"/>
    <property type="evidence" value="ECO:0007669"/>
    <property type="project" value="TreeGrafter"/>
</dbReference>
<evidence type="ECO:0000313" key="4">
    <source>
        <dbReference type="Proteomes" id="UP000298438"/>
    </source>
</evidence>
<dbReference type="GO" id="GO:0009055">
    <property type="term" value="F:electron transfer activity"/>
    <property type="evidence" value="ECO:0007669"/>
    <property type="project" value="TreeGrafter"/>
</dbReference>
<dbReference type="PROSITE" id="PS51354">
    <property type="entry name" value="GLUTAREDOXIN_2"/>
    <property type="match status" value="1"/>
</dbReference>
<dbReference type="PROSITE" id="PS50404">
    <property type="entry name" value="GST_NTER"/>
    <property type="match status" value="1"/>
</dbReference>
<dbReference type="Proteomes" id="UP000298438">
    <property type="component" value="Unassembled WGS sequence"/>
</dbReference>
<dbReference type="OrthoDB" id="8794394at2"/>
<dbReference type="InterPro" id="IPR025392">
    <property type="entry name" value="DUF4124"/>
</dbReference>
<evidence type="ECO:0000256" key="1">
    <source>
        <dbReference type="SAM" id="SignalP"/>
    </source>
</evidence>
<feature type="domain" description="GST N-terminal" evidence="2">
    <location>
        <begin position="71"/>
        <end position="157"/>
    </location>
</feature>
<dbReference type="InterPro" id="IPR036249">
    <property type="entry name" value="Thioredoxin-like_sf"/>
</dbReference>
<dbReference type="SUPFAM" id="SSF52833">
    <property type="entry name" value="Thioredoxin-like"/>
    <property type="match status" value="1"/>
</dbReference>
<dbReference type="InterPro" id="IPR004045">
    <property type="entry name" value="Glutathione_S-Trfase_N"/>
</dbReference>
<accession>A0A4Y9SVA2</accession>
<organism evidence="3 4">
    <name type="scientific">Zemynaea arenosa</name>
    <dbReference type="NCBI Taxonomy" id="2561931"/>
    <lineage>
        <taxon>Bacteria</taxon>
        <taxon>Pseudomonadati</taxon>
        <taxon>Pseudomonadota</taxon>
        <taxon>Betaproteobacteria</taxon>
        <taxon>Burkholderiales</taxon>
        <taxon>Oxalobacteraceae</taxon>
        <taxon>Telluria group</taxon>
        <taxon>Zemynaea</taxon>
    </lineage>
</organism>
<dbReference type="InterPro" id="IPR002109">
    <property type="entry name" value="Glutaredoxin"/>
</dbReference>
<feature type="chain" id="PRO_5021360640" evidence="1">
    <location>
        <begin position="21"/>
        <end position="204"/>
    </location>
</feature>
<gene>
    <name evidence="3" type="ORF">E4L96_01765</name>
</gene>
<name>A0A4Y9SVA2_9BURK</name>
<evidence type="ECO:0000313" key="3">
    <source>
        <dbReference type="EMBL" id="TFW29144.1"/>
    </source>
</evidence>
<evidence type="ECO:0000259" key="2">
    <source>
        <dbReference type="PROSITE" id="PS50404"/>
    </source>
</evidence>
<reference evidence="3 4" key="1">
    <citation type="submission" date="2019-03" db="EMBL/GenBank/DDBJ databases">
        <title>Draft Genome Sequence of Massilia arenosa sp. nov., a Novel Massilia Species Isolated from a Sandy-loam Maize Soil.</title>
        <authorList>
            <person name="Raths R."/>
            <person name="Peta V."/>
            <person name="Bucking H."/>
        </authorList>
    </citation>
    <scope>NUCLEOTIDE SEQUENCE [LARGE SCALE GENOMIC DNA]</scope>
    <source>
        <strain evidence="3 4">MC02</strain>
    </source>
</reference>
<comment type="caution">
    <text evidence="3">The sequence shown here is derived from an EMBL/GenBank/DDBJ whole genome shotgun (WGS) entry which is preliminary data.</text>
</comment>
<dbReference type="InterPro" id="IPR051548">
    <property type="entry name" value="Grx-like_ET"/>
</dbReference>
<dbReference type="AlphaFoldDB" id="A0A4Y9SVA2"/>
<keyword evidence="1" id="KW-0732">Signal</keyword>
<dbReference type="Pfam" id="PF13511">
    <property type="entry name" value="DUF4124"/>
    <property type="match status" value="1"/>
</dbReference>
<dbReference type="Gene3D" id="3.40.30.10">
    <property type="entry name" value="Glutaredoxin"/>
    <property type="match status" value="1"/>
</dbReference>
<dbReference type="CDD" id="cd02976">
    <property type="entry name" value="NrdH"/>
    <property type="match status" value="1"/>
</dbReference>
<feature type="signal peptide" evidence="1">
    <location>
        <begin position="1"/>
        <end position="20"/>
    </location>
</feature>